<dbReference type="Proteomes" id="UP000606008">
    <property type="component" value="Unassembled WGS sequence"/>
</dbReference>
<dbReference type="Gene3D" id="1.10.1220.10">
    <property type="entry name" value="Met repressor-like"/>
    <property type="match status" value="1"/>
</dbReference>
<protein>
    <submittedName>
        <fullName evidence="3">Arc family DNA-binding protein</fullName>
    </submittedName>
</protein>
<dbReference type="InterPro" id="IPR005569">
    <property type="entry name" value="Arc_DNA-bd_dom"/>
</dbReference>
<dbReference type="InterPro" id="IPR013321">
    <property type="entry name" value="Arc_rbn_hlx_hlx"/>
</dbReference>
<dbReference type="SUPFAM" id="SSF47598">
    <property type="entry name" value="Ribbon-helix-helix"/>
    <property type="match status" value="1"/>
</dbReference>
<evidence type="ECO:0000313" key="4">
    <source>
        <dbReference type="Proteomes" id="UP000606008"/>
    </source>
</evidence>
<keyword evidence="3" id="KW-0238">DNA-binding</keyword>
<reference evidence="3" key="1">
    <citation type="submission" date="2024-05" db="EMBL/GenBank/DDBJ databases">
        <authorList>
            <person name="Jung D.-H."/>
        </authorList>
    </citation>
    <scope>NUCLEOTIDE SEQUENCE</scope>
    <source>
        <strain evidence="3">JA-25</strain>
    </source>
</reference>
<comment type="caution">
    <text evidence="3">The sequence shown here is derived from an EMBL/GenBank/DDBJ whole genome shotgun (WGS) entry which is preliminary data.</text>
</comment>
<dbReference type="EMBL" id="WAEL01000010">
    <property type="protein sequence ID" value="NID13170.1"/>
    <property type="molecule type" value="Genomic_DNA"/>
</dbReference>
<dbReference type="InterPro" id="IPR010985">
    <property type="entry name" value="Ribbon_hlx_hlx"/>
</dbReference>
<dbReference type="RefSeq" id="WP_085412674.1">
    <property type="nucleotide sequence ID" value="NZ_WAEL01000010.1"/>
</dbReference>
<accession>A0ABX0QPW1</accession>
<name>A0ABX0QPW1_9BACT</name>
<feature type="region of interest" description="Disordered" evidence="1">
    <location>
        <begin position="45"/>
        <end position="67"/>
    </location>
</feature>
<dbReference type="Pfam" id="PF03869">
    <property type="entry name" value="Arc"/>
    <property type="match status" value="1"/>
</dbReference>
<evidence type="ECO:0000313" key="3">
    <source>
        <dbReference type="EMBL" id="NID13170.1"/>
    </source>
</evidence>
<evidence type="ECO:0000259" key="2">
    <source>
        <dbReference type="Pfam" id="PF03869"/>
    </source>
</evidence>
<evidence type="ECO:0000256" key="1">
    <source>
        <dbReference type="SAM" id="MobiDB-lite"/>
    </source>
</evidence>
<proteinExistence type="predicted"/>
<feature type="domain" description="Arc-like DNA binding" evidence="2">
    <location>
        <begin position="1"/>
        <end position="45"/>
    </location>
</feature>
<sequence>MSEKKGFLLRLSPEMLVELERWAQDEFRSVNGQIEYLLNEALKKRRRTRRNTADNADEPSDDSTLTA</sequence>
<keyword evidence="4" id="KW-1185">Reference proteome</keyword>
<gene>
    <name evidence="3" type="ORF">F7231_23565</name>
</gene>
<organism evidence="3 4">
    <name type="scientific">Fibrivirga algicola</name>
    <dbReference type="NCBI Taxonomy" id="2950420"/>
    <lineage>
        <taxon>Bacteria</taxon>
        <taxon>Pseudomonadati</taxon>
        <taxon>Bacteroidota</taxon>
        <taxon>Cytophagia</taxon>
        <taxon>Cytophagales</taxon>
        <taxon>Spirosomataceae</taxon>
        <taxon>Fibrivirga</taxon>
    </lineage>
</organism>
<dbReference type="GO" id="GO:0003677">
    <property type="term" value="F:DNA binding"/>
    <property type="evidence" value="ECO:0007669"/>
    <property type="project" value="UniProtKB-KW"/>
</dbReference>